<reference evidence="2 3" key="1">
    <citation type="journal article" date="2016" name="Nat. Commun.">
        <title>Thousands of microbial genomes shed light on interconnected biogeochemical processes in an aquifer system.</title>
        <authorList>
            <person name="Anantharaman K."/>
            <person name="Brown C.T."/>
            <person name="Hug L.A."/>
            <person name="Sharon I."/>
            <person name="Castelle C.J."/>
            <person name="Probst A.J."/>
            <person name="Thomas B.C."/>
            <person name="Singh A."/>
            <person name="Wilkins M.J."/>
            <person name="Karaoz U."/>
            <person name="Brodie E.L."/>
            <person name="Williams K.H."/>
            <person name="Hubbard S.S."/>
            <person name="Banfield J.F."/>
        </authorList>
    </citation>
    <scope>NUCLEOTIDE SEQUENCE [LARGE SCALE GENOMIC DNA]</scope>
</reference>
<evidence type="ECO:0000256" key="1">
    <source>
        <dbReference type="SAM" id="SignalP"/>
    </source>
</evidence>
<comment type="caution">
    <text evidence="2">The sequence shown here is derived from an EMBL/GenBank/DDBJ whole genome shotgun (WGS) entry which is preliminary data.</text>
</comment>
<evidence type="ECO:0000313" key="3">
    <source>
        <dbReference type="Proteomes" id="UP000178885"/>
    </source>
</evidence>
<protein>
    <recommendedName>
        <fullName evidence="4">AttH domain-containing protein</fullName>
    </recommendedName>
</protein>
<proteinExistence type="predicted"/>
<dbReference type="EMBL" id="MFSU01000074">
    <property type="protein sequence ID" value="OGI46806.1"/>
    <property type="molecule type" value="Genomic_DNA"/>
</dbReference>
<evidence type="ECO:0000313" key="2">
    <source>
        <dbReference type="EMBL" id="OGI46806.1"/>
    </source>
</evidence>
<dbReference type="AlphaFoldDB" id="A0A1F6TP22"/>
<dbReference type="STRING" id="1817760.A2151_00890"/>
<feature type="signal peptide" evidence="1">
    <location>
        <begin position="1"/>
        <end position="18"/>
    </location>
</feature>
<evidence type="ECO:0008006" key="4">
    <source>
        <dbReference type="Google" id="ProtNLM"/>
    </source>
</evidence>
<organism evidence="2 3">
    <name type="scientific">Candidatus Muproteobacteria bacterium RBG_16_65_34</name>
    <dbReference type="NCBI Taxonomy" id="1817760"/>
    <lineage>
        <taxon>Bacteria</taxon>
        <taxon>Pseudomonadati</taxon>
        <taxon>Pseudomonadota</taxon>
        <taxon>Candidatus Muproteobacteria</taxon>
    </lineage>
</organism>
<sequence length="225" mass="24568">MIRRLLLACLGLPVLALAAGPPPPHGDNRNYDFALQLTDSKAVFHYDATPIDTAVQWIGVTWRERFGAQMELGLLGGHSWVTQTQNPATAGFGLDGHHAGISLHLTLLDAENATLFFAADHVYQNVDHRGATQSVTLEWSETRVRLGAVLAPGERLRLYGGADYGRIEGKERVTGDTPRTTEFDHPPAGGGFAGLDLNVDRDGYIGVETWSGLSRGGKIYFKRRF</sequence>
<keyword evidence="1" id="KW-0732">Signal</keyword>
<dbReference type="Proteomes" id="UP000178885">
    <property type="component" value="Unassembled WGS sequence"/>
</dbReference>
<feature type="chain" id="PRO_5009526757" description="AttH domain-containing protein" evidence="1">
    <location>
        <begin position="19"/>
        <end position="225"/>
    </location>
</feature>
<gene>
    <name evidence="2" type="ORF">A2151_00890</name>
</gene>
<accession>A0A1F6TP22</accession>
<name>A0A1F6TP22_9PROT</name>